<dbReference type="Pfam" id="PF03180">
    <property type="entry name" value="Lipoprotein_9"/>
    <property type="match status" value="1"/>
</dbReference>
<protein>
    <submittedName>
        <fullName evidence="8">NLPA lipoprotein</fullName>
    </submittedName>
</protein>
<dbReference type="InterPro" id="IPR004872">
    <property type="entry name" value="Lipoprotein_NlpA"/>
</dbReference>
<dbReference type="Gene3D" id="3.40.190.10">
    <property type="entry name" value="Periplasmic binding protein-like II"/>
    <property type="match status" value="2"/>
</dbReference>
<proteinExistence type="inferred from homology"/>
<gene>
    <name evidence="8" type="ORF">JG30_01550</name>
</gene>
<evidence type="ECO:0000256" key="4">
    <source>
        <dbReference type="ARBA" id="ARBA00023136"/>
    </source>
</evidence>
<dbReference type="SUPFAM" id="SSF53850">
    <property type="entry name" value="Periplasmic binding protein-like II"/>
    <property type="match status" value="1"/>
</dbReference>
<dbReference type="PATRIC" id="fig|1218492.5.peg.268"/>
<reference evidence="8 9" key="1">
    <citation type="submission" date="2015-01" db="EMBL/GenBank/DDBJ databases">
        <title>Comparative genomics of the lactic acid bacteria isolated from the honey bee gut.</title>
        <authorList>
            <person name="Ellegaard K.M."/>
            <person name="Tamarit D."/>
            <person name="Javelind E."/>
            <person name="Olofsson T."/>
            <person name="Andersson S.G."/>
            <person name="Vasquez A."/>
        </authorList>
    </citation>
    <scope>NUCLEOTIDE SEQUENCE [LARGE SCALE GENOMIC DNA]</scope>
    <source>
        <strain evidence="8 9">Bin4</strain>
    </source>
</reference>
<dbReference type="EMBL" id="JXJQ01000002">
    <property type="protein sequence ID" value="KJY63244.1"/>
    <property type="molecule type" value="Genomic_DNA"/>
</dbReference>
<keyword evidence="9" id="KW-1185">Reference proteome</keyword>
<dbReference type="AlphaFoldDB" id="A0A0F4LY50"/>
<evidence type="ECO:0000313" key="8">
    <source>
        <dbReference type="EMBL" id="KJY63244.1"/>
    </source>
</evidence>
<evidence type="ECO:0000313" key="9">
    <source>
        <dbReference type="Proteomes" id="UP000033558"/>
    </source>
</evidence>
<dbReference type="PANTHER" id="PTHR30429">
    <property type="entry name" value="D-METHIONINE-BINDING LIPOPROTEIN METQ"/>
    <property type="match status" value="1"/>
</dbReference>
<keyword evidence="3 7" id="KW-0732">Signal</keyword>
<comment type="similarity">
    <text evidence="2">Belongs to the NlpA lipoprotein family.</text>
</comment>
<dbReference type="OrthoDB" id="9812878at2"/>
<organism evidence="8 9">
    <name type="scientific">Bombilactobacillus mellifer</name>
    <dbReference type="NCBI Taxonomy" id="1218492"/>
    <lineage>
        <taxon>Bacteria</taxon>
        <taxon>Bacillati</taxon>
        <taxon>Bacillota</taxon>
        <taxon>Bacilli</taxon>
        <taxon>Lactobacillales</taxon>
        <taxon>Lactobacillaceae</taxon>
        <taxon>Bombilactobacillus</taxon>
    </lineage>
</organism>
<feature type="chain" id="PRO_5002472707" evidence="7">
    <location>
        <begin position="28"/>
        <end position="278"/>
    </location>
</feature>
<evidence type="ECO:0000256" key="2">
    <source>
        <dbReference type="ARBA" id="ARBA00008973"/>
    </source>
</evidence>
<evidence type="ECO:0000256" key="7">
    <source>
        <dbReference type="SAM" id="SignalP"/>
    </source>
</evidence>
<name>A0A0F4LY50_9LACO</name>
<dbReference type="Proteomes" id="UP000033558">
    <property type="component" value="Unassembled WGS sequence"/>
</dbReference>
<dbReference type="HOGENOM" id="CLU_067080_1_2_9"/>
<comment type="subcellular location">
    <subcellularLocation>
        <location evidence="1">Membrane</location>
        <topology evidence="1">Lipid-anchor</topology>
    </subcellularLocation>
</comment>
<evidence type="ECO:0000256" key="6">
    <source>
        <dbReference type="ARBA" id="ARBA00023288"/>
    </source>
</evidence>
<feature type="signal peptide" evidence="7">
    <location>
        <begin position="1"/>
        <end position="27"/>
    </location>
</feature>
<sequence>MKINKKFLTLLLLVGATFFFFNQPASARTVTVGVEGGSDEQIWHHIAQSPQAKKAHVKIKIKEITDSLQLNKATYEKVVDYNAFQSYGYLEAYNQDNRNNQLIAIGTTYLEPMGLYSKKYHSLKKLPANSKIAIPQDPANLTRGLKLLNTAGLISVKHPKSNKITLTDIQKNPKHLKFYQIDGATGPRVLKDVAAALIANTVAQEGGLNVFHDTITREKLNQTTKKNVNVLVGNRTSAKYPEAKKLIKLYHNAAIQRYIKSSFHNTKIAVHKPVSSLK</sequence>
<dbReference type="PANTHER" id="PTHR30429:SF1">
    <property type="entry name" value="D-METHIONINE-BINDING LIPOPROTEIN METQ-RELATED"/>
    <property type="match status" value="1"/>
</dbReference>
<comment type="caution">
    <text evidence="8">The sequence shown here is derived from an EMBL/GenBank/DDBJ whole genome shotgun (WGS) entry which is preliminary data.</text>
</comment>
<keyword evidence="5" id="KW-0564">Palmitate</keyword>
<dbReference type="STRING" id="1218492.JG30_01550"/>
<dbReference type="RefSeq" id="WP_046315332.1">
    <property type="nucleotide sequence ID" value="NZ_JBHSZT010000003.1"/>
</dbReference>
<dbReference type="GO" id="GO:0016020">
    <property type="term" value="C:membrane"/>
    <property type="evidence" value="ECO:0007669"/>
    <property type="project" value="UniProtKB-SubCell"/>
</dbReference>
<keyword evidence="4" id="KW-0472">Membrane</keyword>
<evidence type="ECO:0000256" key="1">
    <source>
        <dbReference type="ARBA" id="ARBA00004635"/>
    </source>
</evidence>
<evidence type="ECO:0000256" key="3">
    <source>
        <dbReference type="ARBA" id="ARBA00022729"/>
    </source>
</evidence>
<evidence type="ECO:0000256" key="5">
    <source>
        <dbReference type="ARBA" id="ARBA00023139"/>
    </source>
</evidence>
<accession>A0A0F4LY50</accession>
<keyword evidence="6 8" id="KW-0449">Lipoprotein</keyword>